<sequence>IFTGNAKISSAEFEELIKNHLPDHPGDYKTVMDCSGVQYKNIIAEIKDICFWIEYYCGTNYGAKLTSYNLENLDSSVKLIRHSDNSRAIGVIKDTMQRRISMAVTVGPGAFTNPLVFILQKECKLPEKVNQIWNEESKDVIQNDFGNQTLDTYDQYADCFIEFINGLRFIQRFIPFAPICLAVDSHSSRSSATTNKKFKQNTIISVIFPPFLTFCMQPADFVINHSLRANFRKNLHAILRQYELTKRTTSLLQEEKVIAMVFVGRDAHQSSTTRIVRENNFRRTSLFPRSHETLLLNKYIQNDLLQPKHPIHRQQSGKLSLVRSQHLMKRLPGQMSAQNDAEFAYFAKRSHQCS</sequence>
<dbReference type="AlphaFoldDB" id="A0A5J4TU34"/>
<feature type="non-terminal residue" evidence="1">
    <location>
        <position position="1"/>
    </location>
</feature>
<accession>A0A5J4TU34</accession>
<dbReference type="Proteomes" id="UP000324800">
    <property type="component" value="Unassembled WGS sequence"/>
</dbReference>
<dbReference type="EMBL" id="SNRW01025596">
    <property type="protein sequence ID" value="KAA6361403.1"/>
    <property type="molecule type" value="Genomic_DNA"/>
</dbReference>
<organism evidence="1 2">
    <name type="scientific">Streblomastix strix</name>
    <dbReference type="NCBI Taxonomy" id="222440"/>
    <lineage>
        <taxon>Eukaryota</taxon>
        <taxon>Metamonada</taxon>
        <taxon>Preaxostyla</taxon>
        <taxon>Oxymonadida</taxon>
        <taxon>Streblomastigidae</taxon>
        <taxon>Streblomastix</taxon>
    </lineage>
</organism>
<evidence type="ECO:0000313" key="1">
    <source>
        <dbReference type="EMBL" id="KAA6361403.1"/>
    </source>
</evidence>
<proteinExistence type="predicted"/>
<protein>
    <recommendedName>
        <fullName evidence="3">DDE-1 domain-containing protein</fullName>
    </recommendedName>
</protein>
<reference evidence="1 2" key="1">
    <citation type="submission" date="2019-03" db="EMBL/GenBank/DDBJ databases">
        <title>Single cell metagenomics reveals metabolic interactions within the superorganism composed of flagellate Streblomastix strix and complex community of Bacteroidetes bacteria on its surface.</title>
        <authorList>
            <person name="Treitli S.C."/>
            <person name="Kolisko M."/>
            <person name="Husnik F."/>
            <person name="Keeling P."/>
            <person name="Hampl V."/>
        </authorList>
    </citation>
    <scope>NUCLEOTIDE SEQUENCE [LARGE SCALE GENOMIC DNA]</scope>
    <source>
        <strain evidence="1">ST1C</strain>
    </source>
</reference>
<evidence type="ECO:0008006" key="3">
    <source>
        <dbReference type="Google" id="ProtNLM"/>
    </source>
</evidence>
<evidence type="ECO:0000313" key="2">
    <source>
        <dbReference type="Proteomes" id="UP000324800"/>
    </source>
</evidence>
<comment type="caution">
    <text evidence="1">The sequence shown here is derived from an EMBL/GenBank/DDBJ whole genome shotgun (WGS) entry which is preliminary data.</text>
</comment>
<name>A0A5J4TU34_9EUKA</name>
<gene>
    <name evidence="1" type="ORF">EZS28_043070</name>
</gene>